<geneLocation type="plasmid" evidence="3"/>
<evidence type="ECO:0000313" key="3">
    <source>
        <dbReference type="Proteomes" id="UP000019146"/>
    </source>
</evidence>
<dbReference type="GeneID" id="69973492"/>
<feature type="transmembrane region" description="Helical" evidence="1">
    <location>
        <begin position="62"/>
        <end position="80"/>
    </location>
</feature>
<feature type="transmembrane region" description="Helical" evidence="1">
    <location>
        <begin position="86"/>
        <end position="112"/>
    </location>
</feature>
<accession>A0A0P0RMA2</accession>
<keyword evidence="2" id="KW-0132">Cell division</keyword>
<keyword evidence="1" id="KW-0472">Membrane</keyword>
<sequence length="169" mass="18097">MRRLYFIAPDTLTAKAIVDDLLRARITWRHIHVLANHSVTLEELPQASLLQSSDVVHSLERGVALGGVTGALLGLVALVYPPAELAIAGGAVVMLTVAGAGFGAWTATMIGVNEPNTQLERFRDAIRDGQLLIMADVPGSREHEIEQLIAQHVPRADLEGAEPASPIFP</sequence>
<evidence type="ECO:0000256" key="1">
    <source>
        <dbReference type="SAM" id="Phobius"/>
    </source>
</evidence>
<keyword evidence="1" id="KW-1133">Transmembrane helix</keyword>
<dbReference type="RefSeq" id="WP_035995104.1">
    <property type="nucleotide sequence ID" value="NZ_CP012748.1"/>
</dbReference>
<keyword evidence="2" id="KW-0614">Plasmid</keyword>
<gene>
    <name evidence="2" type="ORF">K788_0001669</name>
</gene>
<protein>
    <submittedName>
        <fullName evidence="2">NAD/FAD-utilizing enzyme apparently involved in cell division</fullName>
    </submittedName>
</protein>
<proteinExistence type="predicted"/>
<dbReference type="Proteomes" id="UP000019146">
    <property type="component" value="Plasmid unnamed"/>
</dbReference>
<keyword evidence="2" id="KW-0131">Cell cycle</keyword>
<organism evidence="2 3">
    <name type="scientific">Paraburkholderia caribensis MBA4</name>
    <dbReference type="NCBI Taxonomy" id="1323664"/>
    <lineage>
        <taxon>Bacteria</taxon>
        <taxon>Pseudomonadati</taxon>
        <taxon>Pseudomonadota</taxon>
        <taxon>Betaproteobacteria</taxon>
        <taxon>Burkholderiales</taxon>
        <taxon>Burkholderiaceae</taxon>
        <taxon>Paraburkholderia</taxon>
    </lineage>
</organism>
<evidence type="ECO:0000313" key="2">
    <source>
        <dbReference type="EMBL" id="ALL69972.1"/>
    </source>
</evidence>
<keyword evidence="1" id="KW-0812">Transmembrane</keyword>
<dbReference type="GO" id="GO:0051301">
    <property type="term" value="P:cell division"/>
    <property type="evidence" value="ECO:0007669"/>
    <property type="project" value="UniProtKB-KW"/>
</dbReference>
<dbReference type="AlphaFoldDB" id="A0A0P0RMA2"/>
<dbReference type="EMBL" id="CP012748">
    <property type="protein sequence ID" value="ALL69972.1"/>
    <property type="molecule type" value="Genomic_DNA"/>
</dbReference>
<name>A0A0P0RMA2_9BURK</name>
<dbReference type="KEGG" id="bcai:K788_0001669"/>
<reference evidence="2 3" key="1">
    <citation type="journal article" date="2014" name="Genome Announc.">
        <title>Draft Genome Sequence of the Haloacid-Degrading Burkholderia caribensis Strain MBA4.</title>
        <authorList>
            <person name="Pan Y."/>
            <person name="Kong K.F."/>
            <person name="Tsang J.S."/>
        </authorList>
    </citation>
    <scope>NUCLEOTIDE SEQUENCE [LARGE SCALE GENOMIC DNA]</scope>
    <source>
        <strain evidence="2 3">MBA4</strain>
        <plasmid evidence="3">Plasmid</plasmid>
    </source>
</reference>